<keyword evidence="3" id="KW-1185">Reference proteome</keyword>
<organism evidence="2 3">
    <name type="scientific">Sclerotinia nivalis</name>
    <dbReference type="NCBI Taxonomy" id="352851"/>
    <lineage>
        <taxon>Eukaryota</taxon>
        <taxon>Fungi</taxon>
        <taxon>Dikarya</taxon>
        <taxon>Ascomycota</taxon>
        <taxon>Pezizomycotina</taxon>
        <taxon>Leotiomycetes</taxon>
        <taxon>Helotiales</taxon>
        <taxon>Sclerotiniaceae</taxon>
        <taxon>Sclerotinia</taxon>
    </lineage>
</organism>
<comment type="caution">
    <text evidence="2">The sequence shown here is derived from an EMBL/GenBank/DDBJ whole genome shotgun (WGS) entry which is preliminary data.</text>
</comment>
<feature type="compositionally biased region" description="Polar residues" evidence="1">
    <location>
        <begin position="15"/>
        <end position="34"/>
    </location>
</feature>
<accession>A0A9X0DHC9</accession>
<evidence type="ECO:0000256" key="1">
    <source>
        <dbReference type="SAM" id="MobiDB-lite"/>
    </source>
</evidence>
<reference evidence="2" key="1">
    <citation type="submission" date="2022-11" db="EMBL/GenBank/DDBJ databases">
        <title>Genome Resource of Sclerotinia nivalis Strain SnTB1, a Plant Pathogen Isolated from American Ginseng.</title>
        <authorList>
            <person name="Fan S."/>
        </authorList>
    </citation>
    <scope>NUCLEOTIDE SEQUENCE</scope>
    <source>
        <strain evidence="2">SnTB1</strain>
    </source>
</reference>
<evidence type="ECO:0000313" key="2">
    <source>
        <dbReference type="EMBL" id="KAJ8060828.1"/>
    </source>
</evidence>
<protein>
    <submittedName>
        <fullName evidence="2">Uncharacterized protein</fullName>
    </submittedName>
</protein>
<dbReference type="AlphaFoldDB" id="A0A9X0DHC9"/>
<gene>
    <name evidence="2" type="ORF">OCU04_009912</name>
</gene>
<name>A0A9X0DHC9_9HELO</name>
<evidence type="ECO:0000313" key="3">
    <source>
        <dbReference type="Proteomes" id="UP001152300"/>
    </source>
</evidence>
<sequence length="244" mass="27415">MTSPNTAPLQALKAPQSTRSPSPSAITQLRASESSGKRALDLEGTSVPRQKRLRSIPVAEGEAGEDGVVVGGILKVKLRHRNLAQAFLTREDGTNLVIPHEVFLQLLKVLHEKDDIATLICLSVVRKAFWDFRKSQLHRNFSELSADTKLTLAPRLSKWMGSNYRMASRKTLAVAAERQCNVMYLSRDIYGEEDSDEEAAMVSRYNTRYYLQIPEPRKRGPTAYRTLASPFDEGVEWNRSVLID</sequence>
<dbReference type="EMBL" id="JAPEIS010000012">
    <property type="protein sequence ID" value="KAJ8060828.1"/>
    <property type="molecule type" value="Genomic_DNA"/>
</dbReference>
<dbReference type="OrthoDB" id="3469313at2759"/>
<dbReference type="Proteomes" id="UP001152300">
    <property type="component" value="Unassembled WGS sequence"/>
</dbReference>
<proteinExistence type="predicted"/>
<feature type="region of interest" description="Disordered" evidence="1">
    <location>
        <begin position="1"/>
        <end position="46"/>
    </location>
</feature>